<feature type="compositionally biased region" description="Basic and acidic residues" evidence="2">
    <location>
        <begin position="143"/>
        <end position="152"/>
    </location>
</feature>
<protein>
    <submittedName>
        <fullName evidence="3">DUF1043 family protein</fullName>
    </submittedName>
</protein>
<gene>
    <name evidence="3" type="ORF">RM552_14080</name>
</gene>
<feature type="region of interest" description="Disordered" evidence="2">
    <location>
        <begin position="107"/>
        <end position="152"/>
    </location>
</feature>
<evidence type="ECO:0000313" key="3">
    <source>
        <dbReference type="EMBL" id="MDT0595979.1"/>
    </source>
</evidence>
<reference evidence="3 4" key="1">
    <citation type="submission" date="2023-09" db="EMBL/GenBank/DDBJ databases">
        <authorList>
            <person name="Rey-Velasco X."/>
        </authorList>
    </citation>
    <scope>NUCLEOTIDE SEQUENCE [LARGE SCALE GENOMIC DNA]</scope>
    <source>
        <strain evidence="3 4">P117</strain>
    </source>
</reference>
<dbReference type="RefSeq" id="WP_311369493.1">
    <property type="nucleotide sequence ID" value="NZ_JAVRHX010000004.1"/>
</dbReference>
<accession>A0ABU2ZTK2</accession>
<feature type="coiled-coil region" evidence="1">
    <location>
        <begin position="55"/>
        <end position="82"/>
    </location>
</feature>
<name>A0ABU2ZTK2_9ALTE</name>
<evidence type="ECO:0000256" key="1">
    <source>
        <dbReference type="SAM" id="Coils"/>
    </source>
</evidence>
<proteinExistence type="predicted"/>
<dbReference type="InterPro" id="IPR009386">
    <property type="entry name" value="ZapG-like"/>
</dbReference>
<keyword evidence="4" id="KW-1185">Reference proteome</keyword>
<keyword evidence="1" id="KW-0175">Coiled coil</keyword>
<dbReference type="EMBL" id="JAVRHX010000004">
    <property type="protein sequence ID" value="MDT0595979.1"/>
    <property type="molecule type" value="Genomic_DNA"/>
</dbReference>
<sequence length="152" mass="16555">MDVITLLLGVIIGILLGVFAAVIWHKTNSTENQALNSSNEAELKTLLAQQAHSHISQTQQSVLKLEQELNLLKASVTQYENALTVNDIDDTQSSFYGEHAGVFLRNSTKSDNKYIPEESSDAQPKDFANNGSGLFVGQTVTNDSKEGEKSSN</sequence>
<evidence type="ECO:0000313" key="4">
    <source>
        <dbReference type="Proteomes" id="UP001253545"/>
    </source>
</evidence>
<comment type="caution">
    <text evidence="3">The sequence shown here is derived from an EMBL/GenBank/DDBJ whole genome shotgun (WGS) entry which is preliminary data.</text>
</comment>
<dbReference type="Pfam" id="PF06295">
    <property type="entry name" value="ZapG-like"/>
    <property type="match status" value="1"/>
</dbReference>
<dbReference type="Proteomes" id="UP001253545">
    <property type="component" value="Unassembled WGS sequence"/>
</dbReference>
<evidence type="ECO:0000256" key="2">
    <source>
        <dbReference type="SAM" id="MobiDB-lite"/>
    </source>
</evidence>
<organism evidence="3 4">
    <name type="scientific">Glaciecola petra</name>
    <dbReference type="NCBI Taxonomy" id="3075602"/>
    <lineage>
        <taxon>Bacteria</taxon>
        <taxon>Pseudomonadati</taxon>
        <taxon>Pseudomonadota</taxon>
        <taxon>Gammaproteobacteria</taxon>
        <taxon>Alteromonadales</taxon>
        <taxon>Alteromonadaceae</taxon>
        <taxon>Glaciecola</taxon>
    </lineage>
</organism>